<dbReference type="EMBL" id="HG994584">
    <property type="protein sequence ID" value="CAF2961248.1"/>
    <property type="molecule type" value="Genomic_DNA"/>
</dbReference>
<evidence type="ECO:0000256" key="1">
    <source>
        <dbReference type="ARBA" id="ARBA00004123"/>
    </source>
</evidence>
<keyword evidence="2" id="KW-0805">Transcription regulation</keyword>
<evidence type="ECO:0000256" key="4">
    <source>
        <dbReference type="ARBA" id="ARBA00023170"/>
    </source>
</evidence>
<dbReference type="InterPro" id="IPR000536">
    <property type="entry name" value="Nucl_hrmn_rcpt_lig-bd"/>
</dbReference>
<dbReference type="Pfam" id="PF00104">
    <property type="entry name" value="Hormone_recep"/>
    <property type="match status" value="1"/>
</dbReference>
<dbReference type="GO" id="GO:0004879">
    <property type="term" value="F:nuclear receptor activity"/>
    <property type="evidence" value="ECO:0007669"/>
    <property type="project" value="InterPro"/>
</dbReference>
<dbReference type="Gene3D" id="1.10.565.10">
    <property type="entry name" value="Retinoid X Receptor"/>
    <property type="match status" value="1"/>
</dbReference>
<gene>
    <name evidence="5" type="ORF">LSAA_9756</name>
</gene>
<dbReference type="Proteomes" id="UP000675881">
    <property type="component" value="Chromosome 5"/>
</dbReference>
<keyword evidence="6" id="KW-1185">Reference proteome</keyword>
<reference evidence="5" key="1">
    <citation type="submission" date="2021-02" db="EMBL/GenBank/DDBJ databases">
        <authorList>
            <person name="Bekaert M."/>
        </authorList>
    </citation>
    <scope>NUCLEOTIDE SEQUENCE</scope>
    <source>
        <strain evidence="5">IoA-00</strain>
    </source>
</reference>
<evidence type="ECO:0000313" key="6">
    <source>
        <dbReference type="Proteomes" id="UP000675881"/>
    </source>
</evidence>
<name>A0A7R8D317_LEPSM</name>
<dbReference type="PROSITE" id="PS51843">
    <property type="entry name" value="NR_LBD"/>
    <property type="match status" value="1"/>
</dbReference>
<keyword evidence="4" id="KW-0675">Receptor</keyword>
<dbReference type="OrthoDB" id="5952118at2759"/>
<dbReference type="InterPro" id="IPR003070">
    <property type="entry name" value="NR4A1-3"/>
</dbReference>
<evidence type="ECO:0000313" key="5">
    <source>
        <dbReference type="EMBL" id="CAF2961248.1"/>
    </source>
</evidence>
<proteinExistence type="predicted"/>
<dbReference type="SUPFAM" id="SSF48508">
    <property type="entry name" value="Nuclear receptor ligand-binding domain"/>
    <property type="match status" value="1"/>
</dbReference>
<organism evidence="5 6">
    <name type="scientific">Lepeophtheirus salmonis</name>
    <name type="common">Salmon louse</name>
    <name type="synonym">Caligus salmonis</name>
    <dbReference type="NCBI Taxonomy" id="72036"/>
    <lineage>
        <taxon>Eukaryota</taxon>
        <taxon>Metazoa</taxon>
        <taxon>Ecdysozoa</taxon>
        <taxon>Arthropoda</taxon>
        <taxon>Crustacea</taxon>
        <taxon>Multicrustacea</taxon>
        <taxon>Hexanauplia</taxon>
        <taxon>Copepoda</taxon>
        <taxon>Siphonostomatoida</taxon>
        <taxon>Caligidae</taxon>
        <taxon>Lepeophtheirus</taxon>
    </lineage>
</organism>
<dbReference type="GO" id="GO:0035259">
    <property type="term" value="F:nuclear glucocorticoid receptor binding"/>
    <property type="evidence" value="ECO:0007669"/>
    <property type="project" value="TreeGrafter"/>
</dbReference>
<dbReference type="AlphaFoldDB" id="A0A7R8D317"/>
<keyword evidence="3" id="KW-0804">Transcription</keyword>
<dbReference type="InterPro" id="IPR001723">
    <property type="entry name" value="Nuclear_hrmn_rcpt"/>
</dbReference>
<dbReference type="GO" id="GO:0071376">
    <property type="term" value="P:cellular response to corticotropin-releasing hormone stimulus"/>
    <property type="evidence" value="ECO:0007669"/>
    <property type="project" value="TreeGrafter"/>
</dbReference>
<dbReference type="PANTHER" id="PTHR24085:SF4">
    <property type="entry name" value="NUCLEAR HORMONE RECEPTOR HR38-RELATED"/>
    <property type="match status" value="1"/>
</dbReference>
<evidence type="ECO:0000256" key="2">
    <source>
        <dbReference type="ARBA" id="ARBA00023015"/>
    </source>
</evidence>
<sequence length="120" mass="13646">MELDISAFSCLCGLILVNGKDERHGLSDPKKVESIENKIINSLKDHVTYNPEAQKKEHYMTRILDRLPALRSLSMQGLQRIFFPQMGGSRSCSTSHRKNVCFQHTLLKGYNLLKKLGTNI</sequence>
<dbReference type="PANTHER" id="PTHR24085">
    <property type="entry name" value="NUCLEAR HORMONE RECEPTOR"/>
    <property type="match status" value="1"/>
</dbReference>
<accession>A0A7R8D317</accession>
<dbReference type="GO" id="GO:0000978">
    <property type="term" value="F:RNA polymerase II cis-regulatory region sequence-specific DNA binding"/>
    <property type="evidence" value="ECO:0007669"/>
    <property type="project" value="TreeGrafter"/>
</dbReference>
<evidence type="ECO:0000256" key="3">
    <source>
        <dbReference type="ARBA" id="ARBA00023163"/>
    </source>
</evidence>
<comment type="subcellular location">
    <subcellularLocation>
        <location evidence="1">Nucleus</location>
    </subcellularLocation>
</comment>
<dbReference type="GO" id="GO:0005667">
    <property type="term" value="C:transcription regulator complex"/>
    <property type="evidence" value="ECO:0007669"/>
    <property type="project" value="TreeGrafter"/>
</dbReference>
<dbReference type="PRINTS" id="PR01284">
    <property type="entry name" value="NUCLEARECPTR"/>
</dbReference>
<dbReference type="PRINTS" id="PR00398">
    <property type="entry name" value="STRDHORMONER"/>
</dbReference>
<protein>
    <submittedName>
        <fullName evidence="5">NR4A2</fullName>
    </submittedName>
</protein>
<dbReference type="InterPro" id="IPR035500">
    <property type="entry name" value="NHR-like_dom_sf"/>
</dbReference>
<dbReference type="GO" id="GO:0005634">
    <property type="term" value="C:nucleus"/>
    <property type="evidence" value="ECO:0007669"/>
    <property type="project" value="UniProtKB-SubCell"/>
</dbReference>